<feature type="compositionally biased region" description="Pro residues" evidence="1">
    <location>
        <begin position="11"/>
        <end position="24"/>
    </location>
</feature>
<feature type="transmembrane region" description="Helical" evidence="2">
    <location>
        <begin position="137"/>
        <end position="154"/>
    </location>
</feature>
<dbReference type="EMBL" id="JASBNA010000006">
    <property type="protein sequence ID" value="KAK7691028.1"/>
    <property type="molecule type" value="Genomic_DNA"/>
</dbReference>
<dbReference type="Pfam" id="PF20153">
    <property type="entry name" value="DUF6535"/>
    <property type="match status" value="1"/>
</dbReference>
<accession>A0AAW0GBW5</accession>
<organism evidence="4 5">
    <name type="scientific">Cerrena zonata</name>
    <dbReference type="NCBI Taxonomy" id="2478898"/>
    <lineage>
        <taxon>Eukaryota</taxon>
        <taxon>Fungi</taxon>
        <taxon>Dikarya</taxon>
        <taxon>Basidiomycota</taxon>
        <taxon>Agaricomycotina</taxon>
        <taxon>Agaricomycetes</taxon>
        <taxon>Polyporales</taxon>
        <taxon>Cerrenaceae</taxon>
        <taxon>Cerrena</taxon>
    </lineage>
</organism>
<proteinExistence type="predicted"/>
<gene>
    <name evidence="4" type="ORF">QCA50_006131</name>
</gene>
<dbReference type="Proteomes" id="UP001385951">
    <property type="component" value="Unassembled WGS sequence"/>
</dbReference>
<comment type="caution">
    <text evidence="4">The sequence shown here is derived from an EMBL/GenBank/DDBJ whole genome shotgun (WGS) entry which is preliminary data.</text>
</comment>
<feature type="region of interest" description="Disordered" evidence="1">
    <location>
        <begin position="1"/>
        <end position="98"/>
    </location>
</feature>
<keyword evidence="5" id="KW-1185">Reference proteome</keyword>
<evidence type="ECO:0000256" key="2">
    <source>
        <dbReference type="SAM" id="Phobius"/>
    </source>
</evidence>
<evidence type="ECO:0000313" key="4">
    <source>
        <dbReference type="EMBL" id="KAK7691028.1"/>
    </source>
</evidence>
<keyword evidence="2" id="KW-0472">Membrane</keyword>
<evidence type="ECO:0000313" key="5">
    <source>
        <dbReference type="Proteomes" id="UP001385951"/>
    </source>
</evidence>
<dbReference type="AlphaFoldDB" id="A0AAW0GBW5"/>
<name>A0AAW0GBW5_9APHY</name>
<protein>
    <recommendedName>
        <fullName evidence="3">DUF6535 domain-containing protein</fullName>
    </recommendedName>
</protein>
<feature type="domain" description="DUF6535" evidence="3">
    <location>
        <begin position="113"/>
        <end position="247"/>
    </location>
</feature>
<keyword evidence="2" id="KW-0812">Transmembrane</keyword>
<evidence type="ECO:0000256" key="1">
    <source>
        <dbReference type="SAM" id="MobiDB-lite"/>
    </source>
</evidence>
<feature type="compositionally biased region" description="Basic and acidic residues" evidence="1">
    <location>
        <begin position="67"/>
        <end position="90"/>
    </location>
</feature>
<reference evidence="4 5" key="1">
    <citation type="submission" date="2022-09" db="EMBL/GenBank/DDBJ databases">
        <authorList>
            <person name="Palmer J.M."/>
        </authorList>
    </citation>
    <scope>NUCLEOTIDE SEQUENCE [LARGE SCALE GENOMIC DNA]</scope>
    <source>
        <strain evidence="4 5">DSM 7382</strain>
    </source>
</reference>
<keyword evidence="2" id="KW-1133">Transmembrane helix</keyword>
<sequence length="303" mass="34169">MDFTPYRYPRDPFPSDMPLPPAPPEAMEAYKKRLEYSQRIFDPWDASYAPPQPQTEDPGPSTNKKAQRAESSKPKHKKNDDIHPTSRDAQRNNVQGQIEQVQRVLVEPDRTGWARISDMVHKYDEDRIRDVKEDIDTLLVFAGLFSAVLTAFLIETYTTLKTDSGDATSEILLQISSQLASLTVAGSFINSTIPAFSIPSFVAPQSSVRINTLWSCSLAFALITASLAILVKQWFHEYMSHETGCRSSSPSAVGSSTILRWLRRIPSDLEPGCWLDNNRGYARVAFCFHFHHSRAHLLPTMPL</sequence>
<evidence type="ECO:0000259" key="3">
    <source>
        <dbReference type="Pfam" id="PF20153"/>
    </source>
</evidence>
<feature type="transmembrane region" description="Helical" evidence="2">
    <location>
        <begin position="212"/>
        <end position="231"/>
    </location>
</feature>
<dbReference type="InterPro" id="IPR045338">
    <property type="entry name" value="DUF6535"/>
</dbReference>